<organism evidence="3 4">
    <name type="scientific">Novosphingobium panipatense</name>
    <dbReference type="NCBI Taxonomy" id="428991"/>
    <lineage>
        <taxon>Bacteria</taxon>
        <taxon>Pseudomonadati</taxon>
        <taxon>Pseudomonadota</taxon>
        <taxon>Alphaproteobacteria</taxon>
        <taxon>Sphingomonadales</taxon>
        <taxon>Sphingomonadaceae</taxon>
        <taxon>Novosphingobium</taxon>
    </lineage>
</organism>
<dbReference type="Proteomes" id="UP001157910">
    <property type="component" value="Unassembled WGS sequence"/>
</dbReference>
<feature type="compositionally biased region" description="Polar residues" evidence="1">
    <location>
        <begin position="37"/>
        <end position="55"/>
    </location>
</feature>
<gene>
    <name evidence="3" type="ORF">SAMN06296065_11125</name>
</gene>
<sequence>MRPSFAAVGFLALAAAPLAAIPLVVPTGTAYAEGLENQPTKPDQNVWNSGSSDTQAAPALIHAT</sequence>
<feature type="chain" id="PRO_5046720852" evidence="2">
    <location>
        <begin position="33"/>
        <end position="64"/>
    </location>
</feature>
<keyword evidence="4" id="KW-1185">Reference proteome</keyword>
<name>A0ABY1QRK8_9SPHN</name>
<feature type="region of interest" description="Disordered" evidence="1">
    <location>
        <begin position="34"/>
        <end position="64"/>
    </location>
</feature>
<evidence type="ECO:0000313" key="3">
    <source>
        <dbReference type="EMBL" id="SMP78446.1"/>
    </source>
</evidence>
<feature type="signal peptide" evidence="2">
    <location>
        <begin position="1"/>
        <end position="32"/>
    </location>
</feature>
<proteinExistence type="predicted"/>
<keyword evidence="2" id="KW-0732">Signal</keyword>
<evidence type="ECO:0000313" key="4">
    <source>
        <dbReference type="Proteomes" id="UP001157910"/>
    </source>
</evidence>
<evidence type="ECO:0000256" key="1">
    <source>
        <dbReference type="SAM" id="MobiDB-lite"/>
    </source>
</evidence>
<accession>A0ABY1QRK8</accession>
<dbReference type="EMBL" id="FXUI01000011">
    <property type="protein sequence ID" value="SMP78446.1"/>
    <property type="molecule type" value="Genomic_DNA"/>
</dbReference>
<reference evidence="3 4" key="1">
    <citation type="submission" date="2017-05" db="EMBL/GenBank/DDBJ databases">
        <authorList>
            <person name="Varghese N."/>
            <person name="Submissions S."/>
        </authorList>
    </citation>
    <scope>NUCLEOTIDE SEQUENCE [LARGE SCALE GENOMIC DNA]</scope>
    <source>
        <strain evidence="3 4">SM16</strain>
    </source>
</reference>
<evidence type="ECO:0000256" key="2">
    <source>
        <dbReference type="SAM" id="SignalP"/>
    </source>
</evidence>
<comment type="caution">
    <text evidence="3">The sequence shown here is derived from an EMBL/GenBank/DDBJ whole genome shotgun (WGS) entry which is preliminary data.</text>
</comment>
<dbReference type="RefSeq" id="WP_283406815.1">
    <property type="nucleotide sequence ID" value="NZ_FXUI01000011.1"/>
</dbReference>
<protein>
    <submittedName>
        <fullName evidence="3">Uncharacterized protein</fullName>
    </submittedName>
</protein>